<dbReference type="PANTHER" id="PTHR42756">
    <property type="entry name" value="TRANSCRIPTIONAL REGULATOR, MARR"/>
    <property type="match status" value="1"/>
</dbReference>
<dbReference type="GO" id="GO:0003677">
    <property type="term" value="F:DNA binding"/>
    <property type="evidence" value="ECO:0007669"/>
    <property type="project" value="UniProtKB-KW"/>
</dbReference>
<keyword evidence="1" id="KW-0805">Transcription regulation</keyword>
<dbReference type="Gene3D" id="1.10.10.10">
    <property type="entry name" value="Winged helix-like DNA-binding domain superfamily/Winged helix DNA-binding domain"/>
    <property type="match status" value="1"/>
</dbReference>
<dbReference type="PROSITE" id="PS01117">
    <property type="entry name" value="HTH_MARR_1"/>
    <property type="match status" value="1"/>
</dbReference>
<dbReference type="PANTHER" id="PTHR42756:SF1">
    <property type="entry name" value="TRANSCRIPTIONAL REPRESSOR OF EMRAB OPERON"/>
    <property type="match status" value="1"/>
</dbReference>
<evidence type="ECO:0000256" key="3">
    <source>
        <dbReference type="ARBA" id="ARBA00023163"/>
    </source>
</evidence>
<dbReference type="InterPro" id="IPR036390">
    <property type="entry name" value="WH_DNA-bd_sf"/>
</dbReference>
<dbReference type="AlphaFoldDB" id="A0A174KM86"/>
<dbReference type="SMART" id="SM00347">
    <property type="entry name" value="HTH_MARR"/>
    <property type="match status" value="1"/>
</dbReference>
<dbReference type="InterPro" id="IPR000835">
    <property type="entry name" value="HTH_MarR-typ"/>
</dbReference>
<name>A0A174KM86_9CLOT</name>
<evidence type="ECO:0000313" key="6">
    <source>
        <dbReference type="Proteomes" id="UP000095594"/>
    </source>
</evidence>
<dbReference type="EMBL" id="CYZX01000026">
    <property type="protein sequence ID" value="CUP10948.1"/>
    <property type="molecule type" value="Genomic_DNA"/>
</dbReference>
<dbReference type="GO" id="GO:0003700">
    <property type="term" value="F:DNA-binding transcription factor activity"/>
    <property type="evidence" value="ECO:0007669"/>
    <property type="project" value="InterPro"/>
</dbReference>
<organism evidence="5 6">
    <name type="scientific">Clostridium disporicum</name>
    <dbReference type="NCBI Taxonomy" id="84024"/>
    <lineage>
        <taxon>Bacteria</taxon>
        <taxon>Bacillati</taxon>
        <taxon>Bacillota</taxon>
        <taxon>Clostridia</taxon>
        <taxon>Eubacteriales</taxon>
        <taxon>Clostridiaceae</taxon>
        <taxon>Clostridium</taxon>
    </lineage>
</organism>
<dbReference type="Proteomes" id="UP000095594">
    <property type="component" value="Unassembled WGS sequence"/>
</dbReference>
<sequence>MERGEVHKSLMKTLRCHHKIFRSEFAKFNISKGQPKILSYLSENDGCSQKDIAKNCDIEAATATNVLSTMEKVGFIERIPNKNDRRILNVYLTDKGKEAQEKAKRTLCDLEEICFRGFSEEEMTMAKDIFDRIYDNLKKGEKSLDD</sequence>
<dbReference type="OrthoDB" id="9808725at2"/>
<keyword evidence="3" id="KW-0804">Transcription</keyword>
<dbReference type="PRINTS" id="PR00598">
    <property type="entry name" value="HTHMARR"/>
</dbReference>
<dbReference type="InterPro" id="IPR023187">
    <property type="entry name" value="Tscrpt_reg_MarR-type_CS"/>
</dbReference>
<dbReference type="PROSITE" id="PS50995">
    <property type="entry name" value="HTH_MARR_2"/>
    <property type="match status" value="1"/>
</dbReference>
<dbReference type="InterPro" id="IPR036388">
    <property type="entry name" value="WH-like_DNA-bd_sf"/>
</dbReference>
<gene>
    <name evidence="5" type="ORF">ERS852471_03013</name>
</gene>
<proteinExistence type="predicted"/>
<protein>
    <submittedName>
        <fullName evidence="5">MarR family transcriptional regulator</fullName>
    </submittedName>
</protein>
<dbReference type="RefSeq" id="WP_055267969.1">
    <property type="nucleotide sequence ID" value="NZ_CABIXQ010000026.1"/>
</dbReference>
<feature type="domain" description="HTH marR-type" evidence="4">
    <location>
        <begin position="3"/>
        <end position="135"/>
    </location>
</feature>
<reference evidence="5 6" key="1">
    <citation type="submission" date="2015-09" db="EMBL/GenBank/DDBJ databases">
        <authorList>
            <consortium name="Pathogen Informatics"/>
        </authorList>
    </citation>
    <scope>NUCLEOTIDE SEQUENCE [LARGE SCALE GENOMIC DNA]</scope>
    <source>
        <strain evidence="5 6">2789STDY5834856</strain>
    </source>
</reference>
<evidence type="ECO:0000256" key="1">
    <source>
        <dbReference type="ARBA" id="ARBA00023015"/>
    </source>
</evidence>
<evidence type="ECO:0000256" key="2">
    <source>
        <dbReference type="ARBA" id="ARBA00023125"/>
    </source>
</evidence>
<dbReference type="Pfam" id="PF01047">
    <property type="entry name" value="MarR"/>
    <property type="match status" value="1"/>
</dbReference>
<evidence type="ECO:0000259" key="4">
    <source>
        <dbReference type="PROSITE" id="PS50995"/>
    </source>
</evidence>
<evidence type="ECO:0000313" key="5">
    <source>
        <dbReference type="EMBL" id="CUP10948.1"/>
    </source>
</evidence>
<accession>A0A174KM86</accession>
<keyword evidence="2" id="KW-0238">DNA-binding</keyword>
<dbReference type="SUPFAM" id="SSF46785">
    <property type="entry name" value="Winged helix' DNA-binding domain"/>
    <property type="match status" value="1"/>
</dbReference>